<reference evidence="4 5" key="1">
    <citation type="submission" date="2016-12" db="EMBL/GenBank/DDBJ databases">
        <title>Draft Genome Sequence of Mercury Resistant Pseudomonas DRA525.</title>
        <authorList>
            <person name="Drace K.M."/>
        </authorList>
    </citation>
    <scope>NUCLEOTIDE SEQUENCE [LARGE SCALE GENOMIC DNA]</scope>
    <source>
        <strain evidence="4 5">DRA525</strain>
    </source>
</reference>
<evidence type="ECO:0000313" key="5">
    <source>
        <dbReference type="Proteomes" id="UP000185146"/>
    </source>
</evidence>
<dbReference type="PANTHER" id="PTHR12526:SF640">
    <property type="entry name" value="COLANIC ACID BIOSYNTHESIS GLYCOSYLTRANSFERASE WCAL-RELATED"/>
    <property type="match status" value="1"/>
</dbReference>
<dbReference type="PANTHER" id="PTHR12526">
    <property type="entry name" value="GLYCOSYLTRANSFERASE"/>
    <property type="match status" value="1"/>
</dbReference>
<dbReference type="Gene3D" id="3.40.50.2000">
    <property type="entry name" value="Glycogen Phosphorylase B"/>
    <property type="match status" value="2"/>
</dbReference>
<gene>
    <name evidence="4" type="ORF">BL240_03910</name>
</gene>
<dbReference type="Pfam" id="PF13692">
    <property type="entry name" value="Glyco_trans_1_4"/>
    <property type="match status" value="1"/>
</dbReference>
<organism evidence="4 5">
    <name type="scientific">Pseudomonas putida</name>
    <name type="common">Arthrobacter siderocapsulatus</name>
    <dbReference type="NCBI Taxonomy" id="303"/>
    <lineage>
        <taxon>Bacteria</taxon>
        <taxon>Pseudomonadati</taxon>
        <taxon>Pseudomonadota</taxon>
        <taxon>Gammaproteobacteria</taxon>
        <taxon>Pseudomonadales</taxon>
        <taxon>Pseudomonadaceae</taxon>
        <taxon>Pseudomonas</taxon>
    </lineage>
</organism>
<dbReference type="GO" id="GO:0016757">
    <property type="term" value="F:glycosyltransferase activity"/>
    <property type="evidence" value="ECO:0007669"/>
    <property type="project" value="UniProtKB-KW"/>
</dbReference>
<dbReference type="EMBL" id="CP018743">
    <property type="protein sequence ID" value="APO85309.1"/>
    <property type="molecule type" value="Genomic_DNA"/>
</dbReference>
<comment type="similarity">
    <text evidence="1">Belongs to the glycosyltransferase group 1 family. Glycosyltransferase 4 subfamily.</text>
</comment>
<dbReference type="CDD" id="cd03801">
    <property type="entry name" value="GT4_PimA-like"/>
    <property type="match status" value="1"/>
</dbReference>
<sequence length="357" mass="40209">MKVLVLTKYSRMGASSRLRALQYVPYFRANGFDMEVFELFGDAYLSSLYKTSRRSPFRVVVYYVKRLLVLLQAGKYQAVWIEKELFPFFPAFFERLLRMFGVNYLVDYDDAIFHNYDLSRHRWVRCLLGTKIDKVMKASNLVVVGNEYLAGRARLSGAARVEIVPTVVDCNRYDVALRPEGQQLVIGWIGSPSTQKYVVEIYDALINVCERYGARLKLVGATPDVASQLSGIEVEVVPWSEESEARLIQQMDVGIMPLSDGPWEKGKCGYKLIQYMACSVPVVASPVGVNVEIVTTSCSGLLAGDNDEWQHALSQLLGNREERARLGSNGRATVETRYSLQAQAPVLEKLLRSIISC</sequence>
<accession>A0A1L5PYR3</accession>
<evidence type="ECO:0000256" key="1">
    <source>
        <dbReference type="ARBA" id="ARBA00009481"/>
    </source>
</evidence>
<protein>
    <submittedName>
        <fullName evidence="4">Glycosyl transferase family 1</fullName>
    </submittedName>
</protein>
<dbReference type="Proteomes" id="UP000185146">
    <property type="component" value="Chromosome"/>
</dbReference>
<dbReference type="AlphaFoldDB" id="A0A1L5PYR3"/>
<evidence type="ECO:0000256" key="3">
    <source>
        <dbReference type="ARBA" id="ARBA00022679"/>
    </source>
</evidence>
<keyword evidence="2" id="KW-0328">Glycosyltransferase</keyword>
<keyword evidence="3 4" id="KW-0808">Transferase</keyword>
<evidence type="ECO:0000256" key="2">
    <source>
        <dbReference type="ARBA" id="ARBA00022676"/>
    </source>
</evidence>
<name>A0A1L5PYR3_PSEPU</name>
<proteinExistence type="inferred from homology"/>
<evidence type="ECO:0000313" key="4">
    <source>
        <dbReference type="EMBL" id="APO85309.1"/>
    </source>
</evidence>
<dbReference type="SUPFAM" id="SSF53756">
    <property type="entry name" value="UDP-Glycosyltransferase/glycogen phosphorylase"/>
    <property type="match status" value="1"/>
</dbReference>